<reference evidence="2 3" key="1">
    <citation type="submission" date="2023-09" db="EMBL/GenBank/DDBJ databases">
        <authorList>
            <person name="Wang M."/>
        </authorList>
    </citation>
    <scope>NUCLEOTIDE SEQUENCE [LARGE SCALE GENOMIC DNA]</scope>
    <source>
        <strain evidence="2">GT-2023</strain>
        <tissue evidence="2">Liver</tissue>
    </source>
</reference>
<feature type="region of interest" description="Disordered" evidence="1">
    <location>
        <begin position="1"/>
        <end position="62"/>
    </location>
</feature>
<organism evidence="2 3">
    <name type="scientific">Cirrhinus molitorella</name>
    <name type="common">mud carp</name>
    <dbReference type="NCBI Taxonomy" id="172907"/>
    <lineage>
        <taxon>Eukaryota</taxon>
        <taxon>Metazoa</taxon>
        <taxon>Chordata</taxon>
        <taxon>Craniata</taxon>
        <taxon>Vertebrata</taxon>
        <taxon>Euteleostomi</taxon>
        <taxon>Actinopterygii</taxon>
        <taxon>Neopterygii</taxon>
        <taxon>Teleostei</taxon>
        <taxon>Ostariophysi</taxon>
        <taxon>Cypriniformes</taxon>
        <taxon>Cyprinidae</taxon>
        <taxon>Labeoninae</taxon>
        <taxon>Labeonini</taxon>
        <taxon>Cirrhinus</taxon>
    </lineage>
</organism>
<protein>
    <submittedName>
        <fullName evidence="2">Uncharacterized protein</fullName>
    </submittedName>
</protein>
<feature type="compositionally biased region" description="Low complexity" evidence="1">
    <location>
        <begin position="20"/>
        <end position="38"/>
    </location>
</feature>
<name>A0ABR3L9Q3_9TELE</name>
<evidence type="ECO:0000256" key="1">
    <source>
        <dbReference type="SAM" id="MobiDB-lite"/>
    </source>
</evidence>
<sequence length="158" mass="17038">MFPGSWFLIPPSRQRRPQTLSGSPSSKLPAAAAGSAVGRGRGRDAGLAFTEPGARSISAPQIDEPSDADLLYMSATLEPRHIWSLLERERERLDCSSTGKADCRLSNFPLSDIVPNRKCTDTPFRKTPSVFLATAPTGRIFHFGDRPSPTQSVQGAVG</sequence>
<evidence type="ECO:0000313" key="2">
    <source>
        <dbReference type="EMBL" id="KAL1248382.1"/>
    </source>
</evidence>
<evidence type="ECO:0000313" key="3">
    <source>
        <dbReference type="Proteomes" id="UP001558613"/>
    </source>
</evidence>
<dbReference type="EMBL" id="JAYMGO010000024">
    <property type="protein sequence ID" value="KAL1248382.1"/>
    <property type="molecule type" value="Genomic_DNA"/>
</dbReference>
<comment type="caution">
    <text evidence="2">The sequence shown here is derived from an EMBL/GenBank/DDBJ whole genome shotgun (WGS) entry which is preliminary data.</text>
</comment>
<keyword evidence="3" id="KW-1185">Reference proteome</keyword>
<gene>
    <name evidence="2" type="ORF">QQF64_021700</name>
</gene>
<dbReference type="Proteomes" id="UP001558613">
    <property type="component" value="Unassembled WGS sequence"/>
</dbReference>
<accession>A0ABR3L9Q3</accession>
<proteinExistence type="predicted"/>